<dbReference type="AlphaFoldDB" id="A0AAD7Z7W0"/>
<dbReference type="Proteomes" id="UP001233999">
    <property type="component" value="Unassembled WGS sequence"/>
</dbReference>
<reference evidence="1" key="2">
    <citation type="submission" date="2023-05" db="EMBL/GenBank/DDBJ databases">
        <authorList>
            <person name="Fouks B."/>
        </authorList>
    </citation>
    <scope>NUCLEOTIDE SEQUENCE</scope>
    <source>
        <strain evidence="1">Stay&amp;Tobe</strain>
        <tissue evidence="1">Testes</tissue>
    </source>
</reference>
<name>A0AAD7Z7W0_DIPPU</name>
<evidence type="ECO:0000313" key="1">
    <source>
        <dbReference type="EMBL" id="KAJ9575689.1"/>
    </source>
</evidence>
<reference evidence="1" key="1">
    <citation type="journal article" date="2023" name="IScience">
        <title>Live-bearing cockroach genome reveals convergent evolutionary mechanisms linked to viviparity in insects and beyond.</title>
        <authorList>
            <person name="Fouks B."/>
            <person name="Harrison M.C."/>
            <person name="Mikhailova A.A."/>
            <person name="Marchal E."/>
            <person name="English S."/>
            <person name="Carruthers M."/>
            <person name="Jennings E.C."/>
            <person name="Chiamaka E.L."/>
            <person name="Frigard R.A."/>
            <person name="Pippel M."/>
            <person name="Attardo G.M."/>
            <person name="Benoit J.B."/>
            <person name="Bornberg-Bauer E."/>
            <person name="Tobe S.S."/>
        </authorList>
    </citation>
    <scope>NUCLEOTIDE SEQUENCE</scope>
    <source>
        <strain evidence="1">Stay&amp;Tobe</strain>
    </source>
</reference>
<evidence type="ECO:0000313" key="2">
    <source>
        <dbReference type="Proteomes" id="UP001233999"/>
    </source>
</evidence>
<dbReference type="EMBL" id="JASPKZ010009823">
    <property type="protein sequence ID" value="KAJ9575689.1"/>
    <property type="molecule type" value="Genomic_DNA"/>
</dbReference>
<accession>A0AAD7Z7W0</accession>
<feature type="non-terminal residue" evidence="1">
    <location>
        <position position="1"/>
    </location>
</feature>
<comment type="caution">
    <text evidence="1">The sequence shown here is derived from an EMBL/GenBank/DDBJ whole genome shotgun (WGS) entry which is preliminary data.</text>
</comment>
<gene>
    <name evidence="1" type="ORF">L9F63_007448</name>
</gene>
<keyword evidence="2" id="KW-1185">Reference proteome</keyword>
<organism evidence="1 2">
    <name type="scientific">Diploptera punctata</name>
    <name type="common">Pacific beetle cockroach</name>
    <dbReference type="NCBI Taxonomy" id="6984"/>
    <lineage>
        <taxon>Eukaryota</taxon>
        <taxon>Metazoa</taxon>
        <taxon>Ecdysozoa</taxon>
        <taxon>Arthropoda</taxon>
        <taxon>Hexapoda</taxon>
        <taxon>Insecta</taxon>
        <taxon>Pterygota</taxon>
        <taxon>Neoptera</taxon>
        <taxon>Polyneoptera</taxon>
        <taxon>Dictyoptera</taxon>
        <taxon>Blattodea</taxon>
        <taxon>Blaberoidea</taxon>
        <taxon>Blaberidae</taxon>
        <taxon>Diplopterinae</taxon>
        <taxon>Diploptera</taxon>
    </lineage>
</organism>
<protein>
    <submittedName>
        <fullName evidence="1">Uncharacterized protein</fullName>
    </submittedName>
</protein>
<feature type="non-terminal residue" evidence="1">
    <location>
        <position position="100"/>
    </location>
</feature>
<sequence>FLLIKGLQITNLNFLTQRELRVSQLPRRLCKQARPVSPTECNCQFYDTRCPGELRIAFNYFYVNVSFGFSSSSRSLCMEIVSCVRPRHITNRRTSVSASG</sequence>
<proteinExistence type="predicted"/>